<dbReference type="InterPro" id="IPR019845">
    <property type="entry name" value="Squalene/phytoene_synthase_CS"/>
</dbReference>
<evidence type="ECO:0000313" key="2">
    <source>
        <dbReference type="EMBL" id="RNI29288.1"/>
    </source>
</evidence>
<evidence type="ECO:0000313" key="3">
    <source>
        <dbReference type="Proteomes" id="UP000272117"/>
    </source>
</evidence>
<sequence length="282" mass="32950">MISAPKTLFDNTTLECSKLITQRYSTSFTLGIKTLHPRFHDPIYAIYGFVRFADEIVDTFHTHDRAGLLERFRQETYQALEEGISLNPVLHAFQMVVNQYSIDREFIDAFLHSMEMDLSDQKYNCDLYDEYIYGSAEVVGLMCLRVFCEGDEEMFHRLKAPARSLGAAFQKVNFLRDIRSDFHDRGRVYFPKVDFRSFCNKDKEEIELDIQQDFDKAYQGILDLPKGAKLGVYLAYIYYLKLFKKIKQLPAAQILAERVRVPDNTKLALLLGSYIRYQFKTI</sequence>
<dbReference type="PANTHER" id="PTHR31480">
    <property type="entry name" value="BIFUNCTIONAL LYCOPENE CYCLASE/PHYTOENE SYNTHASE"/>
    <property type="match status" value="1"/>
</dbReference>
<accession>A0A3M9MWZ2</accession>
<dbReference type="SFLD" id="SFLDG01018">
    <property type="entry name" value="Squalene/Phytoene_Synthase_Lik"/>
    <property type="match status" value="1"/>
</dbReference>
<dbReference type="Pfam" id="PF00494">
    <property type="entry name" value="SQS_PSY"/>
    <property type="match status" value="1"/>
</dbReference>
<gene>
    <name evidence="2" type="ORF">EFB08_07660</name>
</gene>
<proteinExistence type="predicted"/>
<dbReference type="OrthoDB" id="9787280at2"/>
<dbReference type="GO" id="GO:0051996">
    <property type="term" value="F:squalene synthase [NAD(P)H] activity"/>
    <property type="evidence" value="ECO:0007669"/>
    <property type="project" value="InterPro"/>
</dbReference>
<dbReference type="InterPro" id="IPR008949">
    <property type="entry name" value="Isoprenoid_synthase_dom_sf"/>
</dbReference>
<protein>
    <submittedName>
        <fullName evidence="2">Phytoene/squalene synthase family protein</fullName>
    </submittedName>
</protein>
<name>A0A3M9MWZ2_9BACT</name>
<comment type="caution">
    <text evidence="2">The sequence shown here is derived from an EMBL/GenBank/DDBJ whole genome shotgun (WGS) entry which is preliminary data.</text>
</comment>
<dbReference type="InterPro" id="IPR033904">
    <property type="entry name" value="Trans_IPPS_HH"/>
</dbReference>
<dbReference type="CDD" id="cd00683">
    <property type="entry name" value="Trans_IPPS_HH"/>
    <property type="match status" value="1"/>
</dbReference>
<dbReference type="SFLD" id="SFLDS00005">
    <property type="entry name" value="Isoprenoid_Synthase_Type_I"/>
    <property type="match status" value="1"/>
</dbReference>
<evidence type="ECO:0000256" key="1">
    <source>
        <dbReference type="ARBA" id="ARBA00022679"/>
    </source>
</evidence>
<keyword evidence="3" id="KW-1185">Reference proteome</keyword>
<dbReference type="InterPro" id="IPR002060">
    <property type="entry name" value="Squ/phyt_synthse"/>
</dbReference>
<dbReference type="SFLD" id="SFLDG01212">
    <property type="entry name" value="Phytoene_synthase_like"/>
    <property type="match status" value="1"/>
</dbReference>
<dbReference type="Gene3D" id="1.10.600.10">
    <property type="entry name" value="Farnesyl Diphosphate Synthase"/>
    <property type="match status" value="1"/>
</dbReference>
<reference evidence="2 3" key="1">
    <citation type="submission" date="2018-11" db="EMBL/GenBank/DDBJ databases">
        <title>Rufibacter latericius sp. nov., isolated from water in Baiyang Lake.</title>
        <authorList>
            <person name="Yang Y."/>
        </authorList>
    </citation>
    <scope>NUCLEOTIDE SEQUENCE [LARGE SCALE GENOMIC DNA]</scope>
    <source>
        <strain evidence="2 3">R-22-1c-1</strain>
    </source>
</reference>
<dbReference type="Proteomes" id="UP000272117">
    <property type="component" value="Unassembled WGS sequence"/>
</dbReference>
<keyword evidence="1" id="KW-0808">Transferase</keyword>
<dbReference type="GO" id="GO:0016117">
    <property type="term" value="P:carotenoid biosynthetic process"/>
    <property type="evidence" value="ECO:0007669"/>
    <property type="project" value="UniProtKB-ARBA"/>
</dbReference>
<dbReference type="InterPro" id="IPR044843">
    <property type="entry name" value="Trans_IPPS_bact-type"/>
</dbReference>
<organism evidence="2 3">
    <name type="scientific">Rufibacter latericius</name>
    <dbReference type="NCBI Taxonomy" id="2487040"/>
    <lineage>
        <taxon>Bacteria</taxon>
        <taxon>Pseudomonadati</taxon>
        <taxon>Bacteroidota</taxon>
        <taxon>Cytophagia</taxon>
        <taxon>Cytophagales</taxon>
        <taxon>Hymenobacteraceae</taxon>
        <taxon>Rufibacter</taxon>
    </lineage>
</organism>
<dbReference type="GO" id="GO:0004311">
    <property type="term" value="F:geranylgeranyl diphosphate synthase activity"/>
    <property type="evidence" value="ECO:0007669"/>
    <property type="project" value="InterPro"/>
</dbReference>
<dbReference type="AlphaFoldDB" id="A0A3M9MWZ2"/>
<dbReference type="SUPFAM" id="SSF48576">
    <property type="entry name" value="Terpenoid synthases"/>
    <property type="match status" value="1"/>
</dbReference>
<dbReference type="PROSITE" id="PS01045">
    <property type="entry name" value="SQUALEN_PHYTOEN_SYN_2"/>
    <property type="match status" value="1"/>
</dbReference>
<dbReference type="EMBL" id="RJJD01000003">
    <property type="protein sequence ID" value="RNI29288.1"/>
    <property type="molecule type" value="Genomic_DNA"/>
</dbReference>